<evidence type="ECO:0000256" key="5">
    <source>
        <dbReference type="ARBA" id="ARBA00023040"/>
    </source>
</evidence>
<evidence type="ECO:0000256" key="12">
    <source>
        <dbReference type="SAM" id="Phobius"/>
    </source>
</evidence>
<keyword evidence="15" id="KW-1185">Reference proteome</keyword>
<dbReference type="InterPro" id="IPR017452">
    <property type="entry name" value="GPCR_Rhodpsn_7TM"/>
</dbReference>
<comment type="similarity">
    <text evidence="11">Belongs to the G-protein coupled receptor 1 family.</text>
</comment>
<dbReference type="InterPro" id="IPR000276">
    <property type="entry name" value="GPCR_Rhodpsn"/>
</dbReference>
<evidence type="ECO:0000256" key="1">
    <source>
        <dbReference type="ARBA" id="ARBA00004651"/>
    </source>
</evidence>
<evidence type="ECO:0000256" key="3">
    <source>
        <dbReference type="ARBA" id="ARBA00022692"/>
    </source>
</evidence>
<evidence type="ECO:0000256" key="9">
    <source>
        <dbReference type="ARBA" id="ARBA00023180"/>
    </source>
</evidence>
<keyword evidence="3 11" id="KW-0812">Transmembrane</keyword>
<dbReference type="AlphaFoldDB" id="A0A8C7HH83"/>
<keyword evidence="5 11" id="KW-0297">G-protein coupled receptor</keyword>
<feature type="transmembrane region" description="Helical" evidence="12">
    <location>
        <begin position="314"/>
        <end position="334"/>
    </location>
</feature>
<dbReference type="PRINTS" id="PR00237">
    <property type="entry name" value="GPCRRHODOPSN"/>
</dbReference>
<proteinExistence type="inferred from homology"/>
<evidence type="ECO:0000256" key="8">
    <source>
        <dbReference type="ARBA" id="ARBA00023170"/>
    </source>
</evidence>
<evidence type="ECO:0000256" key="6">
    <source>
        <dbReference type="ARBA" id="ARBA00023136"/>
    </source>
</evidence>
<evidence type="ECO:0000313" key="15">
    <source>
        <dbReference type="Proteomes" id="UP000694557"/>
    </source>
</evidence>
<dbReference type="GO" id="GO:0005886">
    <property type="term" value="C:plasma membrane"/>
    <property type="evidence" value="ECO:0007669"/>
    <property type="project" value="UniProtKB-SubCell"/>
</dbReference>
<reference evidence="14" key="1">
    <citation type="submission" date="2025-08" db="UniProtKB">
        <authorList>
            <consortium name="Ensembl"/>
        </authorList>
    </citation>
    <scope>IDENTIFICATION</scope>
</reference>
<comment type="subcellular location">
    <subcellularLocation>
        <location evidence="1">Cell membrane</location>
        <topology evidence="1">Multi-pass membrane protein</topology>
    </subcellularLocation>
</comment>
<evidence type="ECO:0000256" key="10">
    <source>
        <dbReference type="ARBA" id="ARBA00023224"/>
    </source>
</evidence>
<dbReference type="PROSITE" id="PS50262">
    <property type="entry name" value="G_PROTEIN_RECEP_F1_2"/>
    <property type="match status" value="1"/>
</dbReference>
<feature type="transmembrane region" description="Helical" evidence="12">
    <location>
        <begin position="32"/>
        <end position="56"/>
    </location>
</feature>
<dbReference type="Gene3D" id="1.20.1070.10">
    <property type="entry name" value="Rhodopsin 7-helix transmembrane proteins"/>
    <property type="match status" value="1"/>
</dbReference>
<keyword evidence="4 12" id="KW-1133">Transmembrane helix</keyword>
<evidence type="ECO:0000256" key="7">
    <source>
        <dbReference type="ARBA" id="ARBA00023157"/>
    </source>
</evidence>
<dbReference type="Pfam" id="PF00001">
    <property type="entry name" value="7tm_1"/>
    <property type="match status" value="1"/>
</dbReference>
<dbReference type="PROSITE" id="PS00237">
    <property type="entry name" value="G_PROTEIN_RECEP_F1_1"/>
    <property type="match status" value="1"/>
</dbReference>
<reference evidence="14" key="2">
    <citation type="submission" date="2025-09" db="UniProtKB">
        <authorList>
            <consortium name="Ensembl"/>
        </authorList>
    </citation>
    <scope>IDENTIFICATION</scope>
</reference>
<evidence type="ECO:0000256" key="4">
    <source>
        <dbReference type="ARBA" id="ARBA00022989"/>
    </source>
</evidence>
<feature type="transmembrane region" description="Helical" evidence="12">
    <location>
        <begin position="269"/>
        <end position="294"/>
    </location>
</feature>
<feature type="transmembrane region" description="Helical" evidence="12">
    <location>
        <begin position="354"/>
        <end position="373"/>
    </location>
</feature>
<keyword evidence="6 12" id="KW-0472">Membrane</keyword>
<feature type="transmembrane region" description="Helical" evidence="12">
    <location>
        <begin position="139"/>
        <end position="160"/>
    </location>
</feature>
<feature type="domain" description="G-protein coupled receptors family 1 profile" evidence="13">
    <location>
        <begin position="45"/>
        <end position="284"/>
    </location>
</feature>
<feature type="transmembrane region" description="Helical" evidence="12">
    <location>
        <begin position="63"/>
        <end position="85"/>
    </location>
</feature>
<dbReference type="PANTHER" id="PTHR24234:SF10">
    <property type="entry name" value="G-PROTEIN COUPLED RECEPTOR 4"/>
    <property type="match status" value="1"/>
</dbReference>
<dbReference type="Ensembl" id="ENSOKIT00005061332.1">
    <property type="protein sequence ID" value="ENSOKIP00005057683.1"/>
    <property type="gene ID" value="ENSOKIG00005024747.1"/>
</dbReference>
<accession>A0A8C7HH83</accession>
<protein>
    <submittedName>
        <fullName evidence="14">G protein-coupled receptor 65</fullName>
    </submittedName>
</protein>
<feature type="transmembrane region" description="Helical" evidence="12">
    <location>
        <begin position="228"/>
        <end position="249"/>
    </location>
</feature>
<keyword evidence="2" id="KW-1003">Cell membrane</keyword>
<dbReference type="Proteomes" id="UP000694557">
    <property type="component" value="Unassembled WGS sequence"/>
</dbReference>
<dbReference type="GeneTree" id="ENSGT01150000286937"/>
<keyword evidence="7" id="KW-1015">Disulfide bond</keyword>
<dbReference type="PANTHER" id="PTHR24234">
    <property type="entry name" value="LYSOPHOSPHATIDIC ACID RECEPTOR 5/SPHINGOSYLPHOSPHORYLCHOLINE RECEPTOR"/>
    <property type="match status" value="1"/>
</dbReference>
<keyword evidence="10 11" id="KW-0807">Transducer</keyword>
<dbReference type="SUPFAM" id="SSF81321">
    <property type="entry name" value="Family A G protein-coupled receptor-like"/>
    <property type="match status" value="1"/>
</dbReference>
<organism evidence="14 15">
    <name type="scientific">Oncorhynchus kisutch</name>
    <name type="common">Coho salmon</name>
    <name type="synonym">Salmo kisutch</name>
    <dbReference type="NCBI Taxonomy" id="8019"/>
    <lineage>
        <taxon>Eukaryota</taxon>
        <taxon>Metazoa</taxon>
        <taxon>Chordata</taxon>
        <taxon>Craniata</taxon>
        <taxon>Vertebrata</taxon>
        <taxon>Euteleostomi</taxon>
        <taxon>Actinopterygii</taxon>
        <taxon>Neopterygii</taxon>
        <taxon>Teleostei</taxon>
        <taxon>Protacanthopterygii</taxon>
        <taxon>Salmoniformes</taxon>
        <taxon>Salmonidae</taxon>
        <taxon>Salmoninae</taxon>
        <taxon>Oncorhynchus</taxon>
    </lineage>
</organism>
<evidence type="ECO:0000313" key="14">
    <source>
        <dbReference type="Ensembl" id="ENSOKIP00005057683.1"/>
    </source>
</evidence>
<sequence length="376" mass="41840">MDPTAVPLNQTNSNLSDSACIKNDWVDGHMYLAAYSLFFIMGFPANCLSLYVAWVLMRKGNNLAVYLVNLSISDLLYTVSLPVWIELALGRPVGDTFCSLVSVVMYNSFYIGSGLLCCISVDRYLAVVYPLYFNWVRQVRTAVAVCAALWCVELSIHIYLLHQKGALQDFSARRLCKEGMPMAQADAHVALTRVVLGFLLPLLIMTFCFHQIVLALRDSTSLRHVSQLLVMVLLTLGLCFGPIHIMMLLRGLLEHCGSPSWLFLPYKVSMAISALNSVADPFLYCFITRLVCVFLTKHESIFVTLNQKAVGSHFCFNVFGTLFCSICAATTHWSQTKTVTPPISQLAVIQTHKNTHSVVVLAGFCTVCIGFYLRSD</sequence>
<evidence type="ECO:0000256" key="11">
    <source>
        <dbReference type="RuleBase" id="RU000688"/>
    </source>
</evidence>
<feature type="transmembrane region" description="Helical" evidence="12">
    <location>
        <begin position="190"/>
        <end position="216"/>
    </location>
</feature>
<dbReference type="GO" id="GO:0004930">
    <property type="term" value="F:G protein-coupled receptor activity"/>
    <property type="evidence" value="ECO:0007669"/>
    <property type="project" value="UniProtKB-KW"/>
</dbReference>
<keyword evidence="9" id="KW-0325">Glycoprotein</keyword>
<evidence type="ECO:0000256" key="2">
    <source>
        <dbReference type="ARBA" id="ARBA00022475"/>
    </source>
</evidence>
<name>A0A8C7HH83_ONCKI</name>
<evidence type="ECO:0000259" key="13">
    <source>
        <dbReference type="PROSITE" id="PS50262"/>
    </source>
</evidence>
<keyword evidence="8 11" id="KW-0675">Receptor</keyword>